<evidence type="ECO:0000313" key="8">
    <source>
        <dbReference type="EMBL" id="MBU2663604.1"/>
    </source>
</evidence>
<keyword evidence="3 5" id="KW-0238">DNA-binding</keyword>
<dbReference type="InterPro" id="IPR016032">
    <property type="entry name" value="Sig_transdc_resp-reg_C-effctor"/>
</dbReference>
<feature type="DNA-binding region" description="OmpR/PhoB-type" evidence="5">
    <location>
        <begin position="1"/>
        <end position="93"/>
    </location>
</feature>
<dbReference type="PROSITE" id="PS51755">
    <property type="entry name" value="OMPR_PHOB"/>
    <property type="match status" value="1"/>
</dbReference>
<feature type="compositionally biased region" description="Basic and acidic residues" evidence="6">
    <location>
        <begin position="229"/>
        <end position="242"/>
    </location>
</feature>
<feature type="domain" description="OmpR/PhoB-type" evidence="7">
    <location>
        <begin position="1"/>
        <end position="93"/>
    </location>
</feature>
<dbReference type="Pfam" id="PF13191">
    <property type="entry name" value="AAA_16"/>
    <property type="match status" value="1"/>
</dbReference>
<dbReference type="PANTHER" id="PTHR35807">
    <property type="entry name" value="TRANSCRIPTIONAL REGULATOR REDD-RELATED"/>
    <property type="match status" value="1"/>
</dbReference>
<dbReference type="PANTHER" id="PTHR35807:SF1">
    <property type="entry name" value="TRANSCRIPTIONAL REGULATOR REDD"/>
    <property type="match status" value="1"/>
</dbReference>
<evidence type="ECO:0000256" key="2">
    <source>
        <dbReference type="ARBA" id="ARBA00023015"/>
    </source>
</evidence>
<evidence type="ECO:0000256" key="5">
    <source>
        <dbReference type="PROSITE-ProRule" id="PRU01091"/>
    </source>
</evidence>
<dbReference type="InterPro" id="IPR005158">
    <property type="entry name" value="BTAD"/>
</dbReference>
<dbReference type="Gene3D" id="1.25.40.10">
    <property type="entry name" value="Tetratricopeptide repeat domain"/>
    <property type="match status" value="1"/>
</dbReference>
<keyword evidence="9" id="KW-1185">Reference proteome</keyword>
<keyword evidence="4" id="KW-0804">Transcription</keyword>
<dbReference type="SUPFAM" id="SSF46894">
    <property type="entry name" value="C-terminal effector domain of the bipartite response regulators"/>
    <property type="match status" value="1"/>
</dbReference>
<dbReference type="SMART" id="SM00382">
    <property type="entry name" value="AAA"/>
    <property type="match status" value="1"/>
</dbReference>
<dbReference type="InterPro" id="IPR003593">
    <property type="entry name" value="AAA+_ATPase"/>
</dbReference>
<evidence type="ECO:0000256" key="4">
    <source>
        <dbReference type="ARBA" id="ARBA00023163"/>
    </source>
</evidence>
<name>A0ABS5YLJ4_9ACTN</name>
<evidence type="ECO:0000259" key="7">
    <source>
        <dbReference type="PROSITE" id="PS51755"/>
    </source>
</evidence>
<dbReference type="SUPFAM" id="SSF48452">
    <property type="entry name" value="TPR-like"/>
    <property type="match status" value="1"/>
</dbReference>
<evidence type="ECO:0000313" key="9">
    <source>
        <dbReference type="Proteomes" id="UP001519654"/>
    </source>
</evidence>
<dbReference type="SUPFAM" id="SSF52540">
    <property type="entry name" value="P-loop containing nucleoside triphosphate hydrolases"/>
    <property type="match status" value="1"/>
</dbReference>
<dbReference type="EMBL" id="JAHKKG010000003">
    <property type="protein sequence ID" value="MBU2663604.1"/>
    <property type="molecule type" value="Genomic_DNA"/>
</dbReference>
<dbReference type="SMART" id="SM00862">
    <property type="entry name" value="Trans_reg_C"/>
    <property type="match status" value="1"/>
</dbReference>
<dbReference type="CDD" id="cd15831">
    <property type="entry name" value="BTAD"/>
    <property type="match status" value="1"/>
</dbReference>
<comment type="caution">
    <text evidence="8">The sequence shown here is derived from an EMBL/GenBank/DDBJ whole genome shotgun (WGS) entry which is preliminary data.</text>
</comment>
<sequence length="973" mass="101501">MKVTLLGPVAAESGGRELALGGLKQRAVFALLALEAGRVVPLDRLIDELWRDEPPARATLSLQSYMSRLRRILAGAPDAPRIVTRPPGWVLTLAPDDVDVARFGALVDAARAQTPASAAATLRTALELWSGPALADLSALPFARDEAARLDELRLTATEMLLESRLAAGESDVVAELARRFVTSSPYRERGWSALMLALYRSGRQSEAVAAAAELRRVLGDELGLDPTPETRELEQRIRRQDPSLSAEVTRAPAQPSAPAPPVPPGTGLVGRDDVLAIVDEAVAAAARGHGRLVLLEGPAGLGKSAILGTLADRVRAAGGAVLSGSGVGAGVMPALWPWVTIVRDVAALRPDGERPDDPWELTGPGDLGRTRLYRGVLDLLAMARRDRPVAVLIDDAQGVDADTITLLALAVDALAPAGVLFAVAVRTDEPGAEPVLATLGRTRRDLLTRVPLTGLAAEAVAELVSDLSGGAADPAVAAAIGTRTAGNPLFVRELVQFLISERRLRAEAVYAALPAHVEEVLRHRLARLPEQTVALLTVAAIVAAPAVVEVLADVTGLDADAVLDGCEAALLAGLLVETEDGFRLSHDLVRQTLEQSVSSARRTRMHARIARALEAYGSPGPARTVEVARHLTRAAPVVGPAAAVPHLIAASEDALSRYSNEQAERNLRTALDLIAQVRDPVERAGLESQVRGRLATIQVWGRGVVTVSADVLPPPTDAAGAAGWMGEVLMTSVTGRYDWAVATAEAALATNPPPVGAYVAHFMLAWASLVRGQVDVATEQFGRFEDILASGEDVRLPGALAATITVAATGHEAVIAHLGGDEAGADARIAVGRARAGDAPPNVANIELSRCWLAAMRGDAAAAAVHVAACAAAAETIDSAAIGLQAAIVGGWADALLGDPSGADRADAAYHDYVATGLQLFTPLFLLLRAEARVTVGDPAAAASLVRASRTRSAELGDVVRSPRLLAFAARF</sequence>
<gene>
    <name evidence="8" type="ORF">KOI35_08805</name>
</gene>
<dbReference type="InterPro" id="IPR041664">
    <property type="entry name" value="AAA_16"/>
</dbReference>
<feature type="compositionally biased region" description="Pro residues" evidence="6">
    <location>
        <begin position="256"/>
        <end position="265"/>
    </location>
</feature>
<comment type="similarity">
    <text evidence="1">Belongs to the AfsR/DnrI/RedD regulatory family.</text>
</comment>
<accession>A0ABS5YLJ4</accession>
<dbReference type="InterPro" id="IPR027417">
    <property type="entry name" value="P-loop_NTPase"/>
</dbReference>
<organism evidence="8 9">
    <name type="scientific">Paractinoplanes bogorensis</name>
    <dbReference type="NCBI Taxonomy" id="1610840"/>
    <lineage>
        <taxon>Bacteria</taxon>
        <taxon>Bacillati</taxon>
        <taxon>Actinomycetota</taxon>
        <taxon>Actinomycetes</taxon>
        <taxon>Micromonosporales</taxon>
        <taxon>Micromonosporaceae</taxon>
        <taxon>Paractinoplanes</taxon>
    </lineage>
</organism>
<reference evidence="8 9" key="1">
    <citation type="submission" date="2021-06" db="EMBL/GenBank/DDBJ databases">
        <title>Actinoplanes lichenicola sp. nov., and Actinoplanes ovalisporus sp. nov., isolated from lichen in Thailand.</title>
        <authorList>
            <person name="Saeng-In P."/>
            <person name="Kanchanasin P."/>
            <person name="Yuki M."/>
            <person name="Kudo T."/>
            <person name="Ohkuma M."/>
            <person name="Phongsopitanun W."/>
            <person name="Tanasupawat S."/>
        </authorList>
    </citation>
    <scope>NUCLEOTIDE SEQUENCE [LARGE SCALE GENOMIC DNA]</scope>
    <source>
        <strain evidence="8 9">NBRC 110975</strain>
    </source>
</reference>
<dbReference type="SMART" id="SM01043">
    <property type="entry name" value="BTAD"/>
    <property type="match status" value="1"/>
</dbReference>
<evidence type="ECO:0000256" key="6">
    <source>
        <dbReference type="SAM" id="MobiDB-lite"/>
    </source>
</evidence>
<dbReference type="RefSeq" id="WP_215785592.1">
    <property type="nucleotide sequence ID" value="NZ_JAHKKG010000003.1"/>
</dbReference>
<dbReference type="Pfam" id="PF03704">
    <property type="entry name" value="BTAD"/>
    <property type="match status" value="1"/>
</dbReference>
<dbReference type="Gene3D" id="1.10.10.10">
    <property type="entry name" value="Winged helix-like DNA-binding domain superfamily/Winged helix DNA-binding domain"/>
    <property type="match status" value="1"/>
</dbReference>
<keyword evidence="2" id="KW-0805">Transcription regulation</keyword>
<dbReference type="Pfam" id="PF00486">
    <property type="entry name" value="Trans_reg_C"/>
    <property type="match status" value="1"/>
</dbReference>
<evidence type="ECO:0000256" key="1">
    <source>
        <dbReference type="ARBA" id="ARBA00005820"/>
    </source>
</evidence>
<dbReference type="InterPro" id="IPR036388">
    <property type="entry name" value="WH-like_DNA-bd_sf"/>
</dbReference>
<dbReference type="Proteomes" id="UP001519654">
    <property type="component" value="Unassembled WGS sequence"/>
</dbReference>
<dbReference type="InterPro" id="IPR011990">
    <property type="entry name" value="TPR-like_helical_dom_sf"/>
</dbReference>
<dbReference type="InterPro" id="IPR001867">
    <property type="entry name" value="OmpR/PhoB-type_DNA-bd"/>
</dbReference>
<proteinExistence type="inferred from homology"/>
<protein>
    <submittedName>
        <fullName evidence="8">AAA family ATPase</fullName>
    </submittedName>
</protein>
<dbReference type="InterPro" id="IPR051677">
    <property type="entry name" value="AfsR-DnrI-RedD_regulator"/>
</dbReference>
<feature type="region of interest" description="Disordered" evidence="6">
    <location>
        <begin position="224"/>
        <end position="266"/>
    </location>
</feature>
<evidence type="ECO:0000256" key="3">
    <source>
        <dbReference type="ARBA" id="ARBA00023125"/>
    </source>
</evidence>